<dbReference type="Gene3D" id="3.40.50.1360">
    <property type="match status" value="1"/>
</dbReference>
<dbReference type="InterPro" id="IPR050313">
    <property type="entry name" value="Carb_Metab_HTH_regulators"/>
</dbReference>
<evidence type="ECO:0000313" key="6">
    <source>
        <dbReference type="Proteomes" id="UP000233375"/>
    </source>
</evidence>
<dbReference type="PROSITE" id="PS00894">
    <property type="entry name" value="HTH_DEOR_1"/>
    <property type="match status" value="1"/>
</dbReference>
<dbReference type="InterPro" id="IPR036388">
    <property type="entry name" value="WH-like_DNA-bd_sf"/>
</dbReference>
<keyword evidence="2" id="KW-0238">DNA-binding</keyword>
<dbReference type="AlphaFoldDB" id="A0A2N0YZJ2"/>
<comment type="caution">
    <text evidence="5">The sequence shown here is derived from an EMBL/GenBank/DDBJ whole genome shotgun (WGS) entry which is preliminary data.</text>
</comment>
<dbReference type="InterPro" id="IPR014036">
    <property type="entry name" value="DeoR-like_C"/>
</dbReference>
<dbReference type="GO" id="GO:0003677">
    <property type="term" value="F:DNA binding"/>
    <property type="evidence" value="ECO:0007669"/>
    <property type="project" value="UniProtKB-KW"/>
</dbReference>
<dbReference type="GO" id="GO:0003700">
    <property type="term" value="F:DNA-binding transcription factor activity"/>
    <property type="evidence" value="ECO:0007669"/>
    <property type="project" value="InterPro"/>
</dbReference>
<dbReference type="Proteomes" id="UP000233375">
    <property type="component" value="Unassembled WGS sequence"/>
</dbReference>
<accession>A0A2N0YZJ2</accession>
<dbReference type="PANTHER" id="PTHR30363">
    <property type="entry name" value="HTH-TYPE TRANSCRIPTIONAL REGULATOR SRLR-RELATED"/>
    <property type="match status" value="1"/>
</dbReference>
<dbReference type="RefSeq" id="WP_101178222.1">
    <property type="nucleotide sequence ID" value="NZ_PISE01000037.1"/>
</dbReference>
<dbReference type="SUPFAM" id="SSF100950">
    <property type="entry name" value="NagB/RpiA/CoA transferase-like"/>
    <property type="match status" value="1"/>
</dbReference>
<dbReference type="PANTHER" id="PTHR30363:SF44">
    <property type="entry name" value="AGA OPERON TRANSCRIPTIONAL REPRESSOR-RELATED"/>
    <property type="match status" value="1"/>
</dbReference>
<keyword evidence="1" id="KW-0805">Transcription regulation</keyword>
<reference evidence="5 6" key="1">
    <citation type="journal article" date="2003" name="Int. J. Syst. Evol. Microbiol.">
        <title>Bacillus nealsonii sp. nov., isolated from a spacecraft-assembly facility, whose spores are gamma-radiation resistant.</title>
        <authorList>
            <person name="Venkateswaran K."/>
            <person name="Kempf M."/>
            <person name="Chen F."/>
            <person name="Satomi M."/>
            <person name="Nicholson W."/>
            <person name="Kern R."/>
        </authorList>
    </citation>
    <scope>NUCLEOTIDE SEQUENCE [LARGE SCALE GENOMIC DNA]</scope>
    <source>
        <strain evidence="5 6">FO-92</strain>
    </source>
</reference>
<name>A0A2N0YZJ2_9BACI</name>
<dbReference type="Gene3D" id="1.10.10.10">
    <property type="entry name" value="Winged helix-like DNA-binding domain superfamily/Winged helix DNA-binding domain"/>
    <property type="match status" value="1"/>
</dbReference>
<sequence length="261" mass="29772">MLPNDRQSEIMKQLQKFRTIKISDISKDLNVTRETIRKDLYELEERGMVRKVHGGAILNKANVETKYINRKSTNEAEKRSIAKRAAEFVEDGDTIYIDYGTTALFFVREILDKRDLTVVTNSLPIANELIDYSECEVIIIGGNVRKNEKSLFGPVAYRSIEKMYVEKGFFGISAINIDAGYTNVHMGESEVSRLMMIHSQKTILMADYSKFNTVAMNQVASIEEVDVLITDENTDQEILNQLRERNRKVITVQTEGSGLDE</sequence>
<dbReference type="Pfam" id="PF00455">
    <property type="entry name" value="DeoRC"/>
    <property type="match status" value="1"/>
</dbReference>
<dbReference type="InterPro" id="IPR037171">
    <property type="entry name" value="NagB/RpiA_transferase-like"/>
</dbReference>
<keyword evidence="3" id="KW-0804">Transcription</keyword>
<dbReference type="InterPro" id="IPR036390">
    <property type="entry name" value="WH_DNA-bd_sf"/>
</dbReference>
<dbReference type="InterPro" id="IPR018356">
    <property type="entry name" value="Tscrpt_reg_HTH_DeoR_CS"/>
</dbReference>
<dbReference type="PRINTS" id="PR00037">
    <property type="entry name" value="HTHLACR"/>
</dbReference>
<feature type="domain" description="HTH deoR-type" evidence="4">
    <location>
        <begin position="3"/>
        <end position="58"/>
    </location>
</feature>
<dbReference type="InterPro" id="IPR001034">
    <property type="entry name" value="DeoR_HTH"/>
</dbReference>
<evidence type="ECO:0000256" key="2">
    <source>
        <dbReference type="ARBA" id="ARBA00023125"/>
    </source>
</evidence>
<dbReference type="SUPFAM" id="SSF46785">
    <property type="entry name" value="Winged helix' DNA-binding domain"/>
    <property type="match status" value="1"/>
</dbReference>
<evidence type="ECO:0000256" key="3">
    <source>
        <dbReference type="ARBA" id="ARBA00023163"/>
    </source>
</evidence>
<dbReference type="Pfam" id="PF08220">
    <property type="entry name" value="HTH_DeoR"/>
    <property type="match status" value="1"/>
</dbReference>
<dbReference type="OrthoDB" id="9797223at2"/>
<dbReference type="SMART" id="SM01134">
    <property type="entry name" value="DeoRC"/>
    <property type="match status" value="1"/>
</dbReference>
<dbReference type="PROSITE" id="PS51000">
    <property type="entry name" value="HTH_DEOR_2"/>
    <property type="match status" value="1"/>
</dbReference>
<keyword evidence="6" id="KW-1185">Reference proteome</keyword>
<organism evidence="5 6">
    <name type="scientific">Niallia nealsonii</name>
    <dbReference type="NCBI Taxonomy" id="115979"/>
    <lineage>
        <taxon>Bacteria</taxon>
        <taxon>Bacillati</taxon>
        <taxon>Bacillota</taxon>
        <taxon>Bacilli</taxon>
        <taxon>Bacillales</taxon>
        <taxon>Bacillaceae</taxon>
        <taxon>Niallia</taxon>
    </lineage>
</organism>
<evidence type="ECO:0000256" key="1">
    <source>
        <dbReference type="ARBA" id="ARBA00023015"/>
    </source>
</evidence>
<dbReference type="SMART" id="SM00420">
    <property type="entry name" value="HTH_DEOR"/>
    <property type="match status" value="1"/>
</dbReference>
<protein>
    <submittedName>
        <fullName evidence="5">DeoR/GlpR transcriptional regulator</fullName>
    </submittedName>
</protein>
<dbReference type="EMBL" id="PISE01000037">
    <property type="protein sequence ID" value="PKG22672.1"/>
    <property type="molecule type" value="Genomic_DNA"/>
</dbReference>
<proteinExistence type="predicted"/>
<evidence type="ECO:0000313" key="5">
    <source>
        <dbReference type="EMBL" id="PKG22672.1"/>
    </source>
</evidence>
<gene>
    <name evidence="5" type="ORF">CWS01_16215</name>
</gene>
<evidence type="ECO:0000259" key="4">
    <source>
        <dbReference type="PROSITE" id="PS51000"/>
    </source>
</evidence>